<protein>
    <recommendedName>
        <fullName evidence="4">Lipoxygenase domain-containing protein</fullName>
    </recommendedName>
</protein>
<dbReference type="OrthoDB" id="5288506at2"/>
<evidence type="ECO:0000313" key="3">
    <source>
        <dbReference type="Proteomes" id="UP000234530"/>
    </source>
</evidence>
<dbReference type="RefSeq" id="WP_101752554.1">
    <property type="nucleotide sequence ID" value="NZ_CP025430.1"/>
</dbReference>
<reference evidence="2 3" key="1">
    <citation type="journal article" date="2013" name="Antonie Van Leeuwenhoek">
        <title>Paracoccus zhejiangensis sp. nov., isolated from activated sludge in wastewater-treatment system.</title>
        <authorList>
            <person name="Wu Z.G."/>
            <person name="Zhang D.F."/>
            <person name="Liu Y.L."/>
            <person name="Wang F."/>
            <person name="Jiang X."/>
            <person name="Li C."/>
            <person name="Li S.P."/>
            <person name="Hong Q."/>
            <person name="Li W.J."/>
        </authorList>
    </citation>
    <scope>NUCLEOTIDE SEQUENCE [LARGE SCALE GENOMIC DNA]</scope>
    <source>
        <strain evidence="2 3">J6</strain>
    </source>
</reference>
<evidence type="ECO:0000313" key="2">
    <source>
        <dbReference type="EMBL" id="AUH64525.1"/>
    </source>
</evidence>
<name>A0A2H5EZ00_9RHOB</name>
<evidence type="ECO:0008006" key="4">
    <source>
        <dbReference type="Google" id="ProtNLM"/>
    </source>
</evidence>
<dbReference type="AlphaFoldDB" id="A0A2H5EZ00"/>
<dbReference type="EMBL" id="CP025430">
    <property type="protein sequence ID" value="AUH64525.1"/>
    <property type="molecule type" value="Genomic_DNA"/>
</dbReference>
<dbReference type="KEGG" id="pzh:CX676_10410"/>
<accession>A0A2H5EZ00</accession>
<organism evidence="2 3">
    <name type="scientific">Paracoccus zhejiangensis</name>
    <dbReference type="NCBI Taxonomy" id="1077935"/>
    <lineage>
        <taxon>Bacteria</taxon>
        <taxon>Pseudomonadati</taxon>
        <taxon>Pseudomonadota</taxon>
        <taxon>Alphaproteobacteria</taxon>
        <taxon>Rhodobacterales</taxon>
        <taxon>Paracoccaceae</taxon>
        <taxon>Paracoccus</taxon>
    </lineage>
</organism>
<dbReference type="Gene3D" id="1.20.245.10">
    <property type="entry name" value="Lipoxygenase-1, Domain 5"/>
    <property type="match status" value="1"/>
</dbReference>
<proteinExistence type="predicted"/>
<sequence length="525" mass="58964">MTMSDLPDQFLYARKGPWPQPSPSHPLICADEVLNIPPMEALLFNEAIGARYLQARIGYPAYAAQYSAAVSSWKGVTLARFNEIMTTTLFTRFRVRMQDEEIAACRKAFADEQDIIDDLNSGLWTKYDFTAMKLIDPLEGMYVAPTKVFFREDAQGRNCCRIIEVDGLLMRDTDSSFGIAMVYGLQGASYHVLFVVHPALHFPMNSVNAITKTALPMNHPIFQMFAPHSAYSLALDNAVLESAESVVNNNAQGTRFDPLTGNAYNLKLLFGAGYSGLTAEKGYDPVAYPEYDYMNPQYSNAQHPLFDTFYGNWLARYFEDAFLPFCTVVADYIKQNGDMLAYTRLWARYLNTHVRGFPGAEQIAEGDTLARVMAIYMWNGSVSHGGDHWSFSNQITAVEKCLRIRRAPPETRNEAPVDNEKDPIFSPNDMQRAALCQYMFFQAWAIQPNLVDTKYALPIPGLLQAAAEFNQNLKKVNQALLKTVPASDDPLGPTAVTNCQPLEPIESTPRQSVPYERTIPQSIQY</sequence>
<feature type="region of interest" description="Disordered" evidence="1">
    <location>
        <begin position="491"/>
        <end position="525"/>
    </location>
</feature>
<evidence type="ECO:0000256" key="1">
    <source>
        <dbReference type="SAM" id="MobiDB-lite"/>
    </source>
</evidence>
<gene>
    <name evidence="2" type="ORF">CX676_10410</name>
</gene>
<keyword evidence="3" id="KW-1185">Reference proteome</keyword>
<dbReference type="Proteomes" id="UP000234530">
    <property type="component" value="Chromosome"/>
</dbReference>